<evidence type="ECO:0000313" key="1">
    <source>
        <dbReference type="EMBL" id="CAJ1955926.1"/>
    </source>
</evidence>
<sequence length="115" mass="12374">MQNSDTTLSCSFTVEFHSPAAINDETVASLLAAAIRLFPPLPPPPPPPPPPTILSTGGNCSAVLSHRDLLSIIDEALEIMQGTLDDVRTLDTMQDAMDNLGDPFRHVQRCGVPRQ</sequence>
<keyword evidence="2" id="KW-1185">Reference proteome</keyword>
<organism evidence="1 2">
    <name type="scientific">Cylindrotheca closterium</name>
    <dbReference type="NCBI Taxonomy" id="2856"/>
    <lineage>
        <taxon>Eukaryota</taxon>
        <taxon>Sar</taxon>
        <taxon>Stramenopiles</taxon>
        <taxon>Ochrophyta</taxon>
        <taxon>Bacillariophyta</taxon>
        <taxon>Bacillariophyceae</taxon>
        <taxon>Bacillariophycidae</taxon>
        <taxon>Bacillariales</taxon>
        <taxon>Bacillariaceae</taxon>
        <taxon>Cylindrotheca</taxon>
    </lineage>
</organism>
<dbReference type="EMBL" id="CAKOGP040001903">
    <property type="protein sequence ID" value="CAJ1955926.1"/>
    <property type="molecule type" value="Genomic_DNA"/>
</dbReference>
<proteinExistence type="predicted"/>
<comment type="caution">
    <text evidence="1">The sequence shown here is derived from an EMBL/GenBank/DDBJ whole genome shotgun (WGS) entry which is preliminary data.</text>
</comment>
<dbReference type="Proteomes" id="UP001295423">
    <property type="component" value="Unassembled WGS sequence"/>
</dbReference>
<gene>
    <name evidence="1" type="ORF">CYCCA115_LOCUS15987</name>
</gene>
<protein>
    <submittedName>
        <fullName evidence="1">Uncharacterized protein</fullName>
    </submittedName>
</protein>
<dbReference type="AlphaFoldDB" id="A0AAD2PVK9"/>
<evidence type="ECO:0000313" key="2">
    <source>
        <dbReference type="Proteomes" id="UP001295423"/>
    </source>
</evidence>
<accession>A0AAD2PVK9</accession>
<name>A0AAD2PVK9_9STRA</name>
<reference evidence="1" key="1">
    <citation type="submission" date="2023-08" db="EMBL/GenBank/DDBJ databases">
        <authorList>
            <person name="Audoor S."/>
            <person name="Bilcke G."/>
        </authorList>
    </citation>
    <scope>NUCLEOTIDE SEQUENCE</scope>
</reference>